<name>A0A9P5JX40_9AGAM</name>
<dbReference type="OrthoDB" id="3062963at2759"/>
<feature type="region of interest" description="Disordered" evidence="1">
    <location>
        <begin position="125"/>
        <end position="192"/>
    </location>
</feature>
<dbReference type="AlphaFoldDB" id="A0A9P5JX40"/>
<feature type="compositionally biased region" description="Polar residues" evidence="1">
    <location>
        <begin position="28"/>
        <end position="59"/>
    </location>
</feature>
<evidence type="ECO:0000313" key="2">
    <source>
        <dbReference type="EMBL" id="KAF8468117.1"/>
    </source>
</evidence>
<feature type="compositionally biased region" description="Pro residues" evidence="1">
    <location>
        <begin position="179"/>
        <end position="192"/>
    </location>
</feature>
<evidence type="ECO:0000313" key="3">
    <source>
        <dbReference type="Proteomes" id="UP000759537"/>
    </source>
</evidence>
<reference evidence="2" key="1">
    <citation type="submission" date="2019-10" db="EMBL/GenBank/DDBJ databases">
        <authorList>
            <consortium name="DOE Joint Genome Institute"/>
            <person name="Kuo A."/>
            <person name="Miyauchi S."/>
            <person name="Kiss E."/>
            <person name="Drula E."/>
            <person name="Kohler A."/>
            <person name="Sanchez-Garcia M."/>
            <person name="Andreopoulos B."/>
            <person name="Barry K.W."/>
            <person name="Bonito G."/>
            <person name="Buee M."/>
            <person name="Carver A."/>
            <person name="Chen C."/>
            <person name="Cichocki N."/>
            <person name="Clum A."/>
            <person name="Culley D."/>
            <person name="Crous P.W."/>
            <person name="Fauchery L."/>
            <person name="Girlanda M."/>
            <person name="Hayes R."/>
            <person name="Keri Z."/>
            <person name="LaButti K."/>
            <person name="Lipzen A."/>
            <person name="Lombard V."/>
            <person name="Magnuson J."/>
            <person name="Maillard F."/>
            <person name="Morin E."/>
            <person name="Murat C."/>
            <person name="Nolan M."/>
            <person name="Ohm R."/>
            <person name="Pangilinan J."/>
            <person name="Pereira M."/>
            <person name="Perotto S."/>
            <person name="Peter M."/>
            <person name="Riley R."/>
            <person name="Sitrit Y."/>
            <person name="Stielow B."/>
            <person name="Szollosi G."/>
            <person name="Zifcakova L."/>
            <person name="Stursova M."/>
            <person name="Spatafora J.W."/>
            <person name="Tedersoo L."/>
            <person name="Vaario L.-M."/>
            <person name="Yamada A."/>
            <person name="Yan M."/>
            <person name="Wang P."/>
            <person name="Xu J."/>
            <person name="Bruns T."/>
            <person name="Baldrian P."/>
            <person name="Vilgalys R."/>
            <person name="Henrissat B."/>
            <person name="Grigoriev I.V."/>
            <person name="Hibbett D."/>
            <person name="Nagy L.G."/>
            <person name="Martin F.M."/>
        </authorList>
    </citation>
    <scope>NUCLEOTIDE SEQUENCE</scope>
    <source>
        <strain evidence="2">Prilba</strain>
    </source>
</reference>
<keyword evidence="3" id="KW-1185">Reference proteome</keyword>
<gene>
    <name evidence="2" type="ORF">DFH94DRAFT_777216</name>
</gene>
<dbReference type="Proteomes" id="UP000759537">
    <property type="component" value="Unassembled WGS sequence"/>
</dbReference>
<organism evidence="2 3">
    <name type="scientific">Russula ochroleuca</name>
    <dbReference type="NCBI Taxonomy" id="152965"/>
    <lineage>
        <taxon>Eukaryota</taxon>
        <taxon>Fungi</taxon>
        <taxon>Dikarya</taxon>
        <taxon>Basidiomycota</taxon>
        <taxon>Agaricomycotina</taxon>
        <taxon>Agaricomycetes</taxon>
        <taxon>Russulales</taxon>
        <taxon>Russulaceae</taxon>
        <taxon>Russula</taxon>
    </lineage>
</organism>
<dbReference type="EMBL" id="WHVB01000033">
    <property type="protein sequence ID" value="KAF8468117.1"/>
    <property type="molecule type" value="Genomic_DNA"/>
</dbReference>
<feature type="non-terminal residue" evidence="2">
    <location>
        <position position="1"/>
    </location>
</feature>
<protein>
    <submittedName>
        <fullName evidence="2">Uncharacterized protein</fullName>
    </submittedName>
</protein>
<comment type="caution">
    <text evidence="2">The sequence shown here is derived from an EMBL/GenBank/DDBJ whole genome shotgun (WGS) entry which is preliminary data.</text>
</comment>
<evidence type="ECO:0000256" key="1">
    <source>
        <dbReference type="SAM" id="MobiDB-lite"/>
    </source>
</evidence>
<feature type="region of interest" description="Disordered" evidence="1">
    <location>
        <begin position="23"/>
        <end position="59"/>
    </location>
</feature>
<proteinExistence type="predicted"/>
<feature type="compositionally biased region" description="Gly residues" evidence="1">
    <location>
        <begin position="157"/>
        <end position="168"/>
    </location>
</feature>
<accession>A0A9P5JX40</accession>
<sequence>MSGYSSIFSAGLLATPRPEGHTCYADYSTPSRPDGSTNMDSDSDTTPTKLNAVPSPSSEDVMNYFMPRSRASSNASATSPIVGCVGAPRLRRRRSSLSVANNGLSAVKSPQRNAGIALQRTALMSPGGRARSGSTDIRPVDLPCTDREGHGLVPNRVGGGRSRSGSMGGAMRPRRALRKPPPVPPPNVPLPPLPTSVAVTEVHRRPLLHRAHTSENFPPLNAATLTLDPTPSAFLAPGLDFTNNLKVMVQGQQPSVLQSTGRAVCLLGPWCAD</sequence>
<reference evidence="2" key="2">
    <citation type="journal article" date="2020" name="Nat. Commun.">
        <title>Large-scale genome sequencing of mycorrhizal fungi provides insights into the early evolution of symbiotic traits.</title>
        <authorList>
            <person name="Miyauchi S."/>
            <person name="Kiss E."/>
            <person name="Kuo A."/>
            <person name="Drula E."/>
            <person name="Kohler A."/>
            <person name="Sanchez-Garcia M."/>
            <person name="Morin E."/>
            <person name="Andreopoulos B."/>
            <person name="Barry K.W."/>
            <person name="Bonito G."/>
            <person name="Buee M."/>
            <person name="Carver A."/>
            <person name="Chen C."/>
            <person name="Cichocki N."/>
            <person name="Clum A."/>
            <person name="Culley D."/>
            <person name="Crous P.W."/>
            <person name="Fauchery L."/>
            <person name="Girlanda M."/>
            <person name="Hayes R.D."/>
            <person name="Keri Z."/>
            <person name="LaButti K."/>
            <person name="Lipzen A."/>
            <person name="Lombard V."/>
            <person name="Magnuson J."/>
            <person name="Maillard F."/>
            <person name="Murat C."/>
            <person name="Nolan M."/>
            <person name="Ohm R.A."/>
            <person name="Pangilinan J."/>
            <person name="Pereira M.F."/>
            <person name="Perotto S."/>
            <person name="Peter M."/>
            <person name="Pfister S."/>
            <person name="Riley R."/>
            <person name="Sitrit Y."/>
            <person name="Stielow J.B."/>
            <person name="Szollosi G."/>
            <person name="Zifcakova L."/>
            <person name="Stursova M."/>
            <person name="Spatafora J.W."/>
            <person name="Tedersoo L."/>
            <person name="Vaario L.M."/>
            <person name="Yamada A."/>
            <person name="Yan M."/>
            <person name="Wang P."/>
            <person name="Xu J."/>
            <person name="Bruns T."/>
            <person name="Baldrian P."/>
            <person name="Vilgalys R."/>
            <person name="Dunand C."/>
            <person name="Henrissat B."/>
            <person name="Grigoriev I.V."/>
            <person name="Hibbett D."/>
            <person name="Nagy L.G."/>
            <person name="Martin F.M."/>
        </authorList>
    </citation>
    <scope>NUCLEOTIDE SEQUENCE</scope>
    <source>
        <strain evidence="2">Prilba</strain>
    </source>
</reference>